<evidence type="ECO:0000313" key="2">
    <source>
        <dbReference type="Proteomes" id="UP001595476"/>
    </source>
</evidence>
<sequence>MGDIVSGYILSHSFGGKEREIHVSNTLAIEGLPEYGAYLLRSMFTLPPLDHRLHINTFQVIHFAASYDEMYGLDKEWFKEFQKFLGTLSWWQATVFHSYTGMRIELKAKDHEVGVEAIPTKTWESKYYDSYHNLKEITESKLLC</sequence>
<protein>
    <submittedName>
        <fullName evidence="1">Uncharacterized protein</fullName>
    </submittedName>
</protein>
<dbReference type="RefSeq" id="WP_386723391.1">
    <property type="nucleotide sequence ID" value="NZ_JBHRSZ010000009.1"/>
</dbReference>
<evidence type="ECO:0000313" key="1">
    <source>
        <dbReference type="EMBL" id="MFC3153471.1"/>
    </source>
</evidence>
<dbReference type="EMBL" id="JBHRSZ010000009">
    <property type="protein sequence ID" value="MFC3153471.1"/>
    <property type="molecule type" value="Genomic_DNA"/>
</dbReference>
<accession>A0ABV7HLE2</accession>
<dbReference type="Proteomes" id="UP001595476">
    <property type="component" value="Unassembled WGS sequence"/>
</dbReference>
<comment type="caution">
    <text evidence="1">The sequence shown here is derived from an EMBL/GenBank/DDBJ whole genome shotgun (WGS) entry which is preliminary data.</text>
</comment>
<proteinExistence type="predicted"/>
<name>A0ABV7HLE2_9GAMM</name>
<organism evidence="1 2">
    <name type="scientific">Litoribrevibacter euphylliae</name>
    <dbReference type="NCBI Taxonomy" id="1834034"/>
    <lineage>
        <taxon>Bacteria</taxon>
        <taxon>Pseudomonadati</taxon>
        <taxon>Pseudomonadota</taxon>
        <taxon>Gammaproteobacteria</taxon>
        <taxon>Oceanospirillales</taxon>
        <taxon>Oceanospirillaceae</taxon>
        <taxon>Litoribrevibacter</taxon>
    </lineage>
</organism>
<gene>
    <name evidence="1" type="ORF">ACFOEK_20690</name>
</gene>
<reference evidence="2" key="1">
    <citation type="journal article" date="2019" name="Int. J. Syst. Evol. Microbiol.">
        <title>The Global Catalogue of Microorganisms (GCM) 10K type strain sequencing project: providing services to taxonomists for standard genome sequencing and annotation.</title>
        <authorList>
            <consortium name="The Broad Institute Genomics Platform"/>
            <consortium name="The Broad Institute Genome Sequencing Center for Infectious Disease"/>
            <person name="Wu L."/>
            <person name="Ma J."/>
        </authorList>
    </citation>
    <scope>NUCLEOTIDE SEQUENCE [LARGE SCALE GENOMIC DNA]</scope>
    <source>
        <strain evidence="2">KCTC 52438</strain>
    </source>
</reference>
<keyword evidence="2" id="KW-1185">Reference proteome</keyword>